<protein>
    <submittedName>
        <fullName evidence="1">Uncharacterized protein</fullName>
    </submittedName>
</protein>
<organism evidence="1 2">
    <name type="scientific">Candidatus Schekmanbacteria bacterium RIFCSPLOWO2_12_FULL_38_15</name>
    <dbReference type="NCBI Taxonomy" id="1817883"/>
    <lineage>
        <taxon>Bacteria</taxon>
        <taxon>Candidatus Schekmaniibacteriota</taxon>
    </lineage>
</organism>
<comment type="caution">
    <text evidence="1">The sequence shown here is derived from an EMBL/GenBank/DDBJ whole genome shotgun (WGS) entry which is preliminary data.</text>
</comment>
<evidence type="ECO:0000313" key="1">
    <source>
        <dbReference type="EMBL" id="OGL54226.1"/>
    </source>
</evidence>
<evidence type="ECO:0000313" key="2">
    <source>
        <dbReference type="Proteomes" id="UP000178082"/>
    </source>
</evidence>
<dbReference type="EMBL" id="MGDI01000016">
    <property type="protein sequence ID" value="OGL54226.1"/>
    <property type="molecule type" value="Genomic_DNA"/>
</dbReference>
<proteinExistence type="predicted"/>
<gene>
    <name evidence="1" type="ORF">A3G31_05550</name>
</gene>
<sequence length="270" mass="31186">MDKESRKHHHLQETEKLHESLKRFIKGSQEKLLSFVPKLFDEEKAGIIIKRGYLDESEAEFLANRKETPSEVLKLITEIPELYQHYSVKSALAKNPKTPLGISKALLGFLLKRDLYKLINSKEISSGLRKISIDLLQKKLPEIPLGEKISMAKNAPRDLLLVLLYDKEPMVLETALWNPRLTEIDIITLMQKKNTVSSSLEVIATHKKWKNRYQVRFYLTKNPKTPFSASVSLLENFLKQDLEILLSNNEISDKLKNEISKQIKIKLIDL</sequence>
<dbReference type="STRING" id="1817883.A3G31_05550"/>
<accession>A0A1F7SKB5</accession>
<reference evidence="1 2" key="1">
    <citation type="journal article" date="2016" name="Nat. Commun.">
        <title>Thousands of microbial genomes shed light on interconnected biogeochemical processes in an aquifer system.</title>
        <authorList>
            <person name="Anantharaman K."/>
            <person name="Brown C.T."/>
            <person name="Hug L.A."/>
            <person name="Sharon I."/>
            <person name="Castelle C.J."/>
            <person name="Probst A.J."/>
            <person name="Thomas B.C."/>
            <person name="Singh A."/>
            <person name="Wilkins M.J."/>
            <person name="Karaoz U."/>
            <person name="Brodie E.L."/>
            <person name="Williams K.H."/>
            <person name="Hubbard S.S."/>
            <person name="Banfield J.F."/>
        </authorList>
    </citation>
    <scope>NUCLEOTIDE SEQUENCE [LARGE SCALE GENOMIC DNA]</scope>
</reference>
<name>A0A1F7SKB5_9BACT</name>
<dbReference type="AlphaFoldDB" id="A0A1F7SKB5"/>
<dbReference type="Proteomes" id="UP000178082">
    <property type="component" value="Unassembled WGS sequence"/>
</dbReference>